<evidence type="ECO:0000313" key="3">
    <source>
        <dbReference type="Proteomes" id="UP001345963"/>
    </source>
</evidence>
<feature type="region of interest" description="Disordered" evidence="1">
    <location>
        <begin position="1"/>
        <end position="192"/>
    </location>
</feature>
<feature type="compositionally biased region" description="Low complexity" evidence="1">
    <location>
        <begin position="80"/>
        <end position="90"/>
    </location>
</feature>
<dbReference type="Proteomes" id="UP001345963">
    <property type="component" value="Unassembled WGS sequence"/>
</dbReference>
<organism evidence="2 3">
    <name type="scientific">Ataeniobius toweri</name>
    <dbReference type="NCBI Taxonomy" id="208326"/>
    <lineage>
        <taxon>Eukaryota</taxon>
        <taxon>Metazoa</taxon>
        <taxon>Chordata</taxon>
        <taxon>Craniata</taxon>
        <taxon>Vertebrata</taxon>
        <taxon>Euteleostomi</taxon>
        <taxon>Actinopterygii</taxon>
        <taxon>Neopterygii</taxon>
        <taxon>Teleostei</taxon>
        <taxon>Neoteleostei</taxon>
        <taxon>Acanthomorphata</taxon>
        <taxon>Ovalentaria</taxon>
        <taxon>Atherinomorphae</taxon>
        <taxon>Cyprinodontiformes</taxon>
        <taxon>Goodeidae</taxon>
        <taxon>Ataeniobius</taxon>
    </lineage>
</organism>
<reference evidence="2 3" key="1">
    <citation type="submission" date="2021-07" db="EMBL/GenBank/DDBJ databases">
        <authorList>
            <person name="Palmer J.M."/>
        </authorList>
    </citation>
    <scope>NUCLEOTIDE SEQUENCE [LARGE SCALE GENOMIC DNA]</scope>
    <source>
        <strain evidence="2 3">AT_MEX2019</strain>
        <tissue evidence="2">Muscle</tissue>
    </source>
</reference>
<comment type="caution">
    <text evidence="2">The sequence shown here is derived from an EMBL/GenBank/DDBJ whole genome shotgun (WGS) entry which is preliminary data.</text>
</comment>
<gene>
    <name evidence="2" type="ORF">ATANTOWER_019950</name>
</gene>
<accession>A0ABU7AR72</accession>
<name>A0ABU7AR72_9TELE</name>
<evidence type="ECO:0000313" key="2">
    <source>
        <dbReference type="EMBL" id="MED6240365.1"/>
    </source>
</evidence>
<feature type="compositionally biased region" description="Low complexity" evidence="1">
    <location>
        <begin position="154"/>
        <end position="163"/>
    </location>
</feature>
<proteinExistence type="predicted"/>
<feature type="compositionally biased region" description="Low complexity" evidence="1">
    <location>
        <begin position="109"/>
        <end position="123"/>
    </location>
</feature>
<evidence type="ECO:0000256" key="1">
    <source>
        <dbReference type="SAM" id="MobiDB-lite"/>
    </source>
</evidence>
<keyword evidence="3" id="KW-1185">Reference proteome</keyword>
<sequence>MATVATETSQNETDPEDGVSYASTSFNKTKKKTVNVSFSTKICNREFEDLPTCPVVPARTLRRSEPQTSKGPPKHRNPRRTTAGTTATPAEKSRGESQGSHPAATMQKPQGAAATSPQAPPATVHARADPAMDPETQDPGTHHPPKQRPDRAQGARTRQAATGSEPAPDTENPKYTSGQRLQPPAGSMAGRK</sequence>
<protein>
    <submittedName>
        <fullName evidence="2">Uncharacterized protein</fullName>
    </submittedName>
</protein>
<dbReference type="EMBL" id="JAHUTI010023868">
    <property type="protein sequence ID" value="MED6240365.1"/>
    <property type="molecule type" value="Genomic_DNA"/>
</dbReference>
<feature type="compositionally biased region" description="Polar residues" evidence="1">
    <location>
        <begin position="1"/>
        <end position="12"/>
    </location>
</feature>